<dbReference type="AlphaFoldDB" id="A0AAN7AQ57"/>
<protein>
    <submittedName>
        <fullName evidence="2">Uncharacterized protein</fullName>
    </submittedName>
</protein>
<sequence length="299" mass="33230">MASGFLDGVWLLRVNQFIKRVLAPSGGFKRIECRLRRSGETYCLACLAEYKDSCFSRVQQCANAKPKAASTVATEREDGCFVGTAERKYCVRGNAFTKRSPRPKEFITNSSTKRTYHQLEGSETRPSSAKGAPRKRSSRAALHPRAHFPNGYCDFEDDTVYLICQRIDGVNMSDLEDEAREAVVQAEPEEDRAKLKTLESKRLGGPSGIVIPPHRVLHITERDDWSCCEESEAKDGNRRSGICRRKGPSVALREERDDSLEVLGFLTSKVGKMQDAGEDSGAAGRTRCGQWVTGRSATK</sequence>
<evidence type="ECO:0000256" key="1">
    <source>
        <dbReference type="SAM" id="MobiDB-lite"/>
    </source>
</evidence>
<dbReference type="EMBL" id="MU864064">
    <property type="protein sequence ID" value="KAK4194407.1"/>
    <property type="molecule type" value="Genomic_DNA"/>
</dbReference>
<name>A0AAN7AQ57_9PEZI</name>
<organism evidence="2 3">
    <name type="scientific">Triangularia verruculosa</name>
    <dbReference type="NCBI Taxonomy" id="2587418"/>
    <lineage>
        <taxon>Eukaryota</taxon>
        <taxon>Fungi</taxon>
        <taxon>Dikarya</taxon>
        <taxon>Ascomycota</taxon>
        <taxon>Pezizomycotina</taxon>
        <taxon>Sordariomycetes</taxon>
        <taxon>Sordariomycetidae</taxon>
        <taxon>Sordariales</taxon>
        <taxon>Podosporaceae</taxon>
        <taxon>Triangularia</taxon>
    </lineage>
</organism>
<proteinExistence type="predicted"/>
<evidence type="ECO:0000313" key="2">
    <source>
        <dbReference type="EMBL" id="KAK4194407.1"/>
    </source>
</evidence>
<reference evidence="2" key="1">
    <citation type="journal article" date="2023" name="Mol. Phylogenet. Evol.">
        <title>Genome-scale phylogeny and comparative genomics of the fungal order Sordariales.</title>
        <authorList>
            <person name="Hensen N."/>
            <person name="Bonometti L."/>
            <person name="Westerberg I."/>
            <person name="Brannstrom I.O."/>
            <person name="Guillou S."/>
            <person name="Cros-Aarteil S."/>
            <person name="Calhoun S."/>
            <person name="Haridas S."/>
            <person name="Kuo A."/>
            <person name="Mondo S."/>
            <person name="Pangilinan J."/>
            <person name="Riley R."/>
            <person name="LaButti K."/>
            <person name="Andreopoulos B."/>
            <person name="Lipzen A."/>
            <person name="Chen C."/>
            <person name="Yan M."/>
            <person name="Daum C."/>
            <person name="Ng V."/>
            <person name="Clum A."/>
            <person name="Steindorff A."/>
            <person name="Ohm R.A."/>
            <person name="Martin F."/>
            <person name="Silar P."/>
            <person name="Natvig D.O."/>
            <person name="Lalanne C."/>
            <person name="Gautier V."/>
            <person name="Ament-Velasquez S.L."/>
            <person name="Kruys A."/>
            <person name="Hutchinson M.I."/>
            <person name="Powell A.J."/>
            <person name="Barry K."/>
            <person name="Miller A.N."/>
            <person name="Grigoriev I.V."/>
            <person name="Debuchy R."/>
            <person name="Gladieux P."/>
            <person name="Hiltunen Thoren M."/>
            <person name="Johannesson H."/>
        </authorList>
    </citation>
    <scope>NUCLEOTIDE SEQUENCE</scope>
    <source>
        <strain evidence="2">CBS 315.58</strain>
    </source>
</reference>
<gene>
    <name evidence="2" type="ORF">QBC40DRAFT_319838</name>
</gene>
<feature type="compositionally biased region" description="Basic residues" evidence="1">
    <location>
        <begin position="132"/>
        <end position="141"/>
    </location>
</feature>
<reference evidence="2" key="2">
    <citation type="submission" date="2023-05" db="EMBL/GenBank/DDBJ databases">
        <authorList>
            <consortium name="Lawrence Berkeley National Laboratory"/>
            <person name="Steindorff A."/>
            <person name="Hensen N."/>
            <person name="Bonometti L."/>
            <person name="Westerberg I."/>
            <person name="Brannstrom I.O."/>
            <person name="Guillou S."/>
            <person name="Cros-Aarteil S."/>
            <person name="Calhoun S."/>
            <person name="Haridas S."/>
            <person name="Kuo A."/>
            <person name="Mondo S."/>
            <person name="Pangilinan J."/>
            <person name="Riley R."/>
            <person name="Labutti K."/>
            <person name="Andreopoulos B."/>
            <person name="Lipzen A."/>
            <person name="Chen C."/>
            <person name="Yanf M."/>
            <person name="Daum C."/>
            <person name="Ng V."/>
            <person name="Clum A."/>
            <person name="Ohm R."/>
            <person name="Martin F."/>
            <person name="Silar P."/>
            <person name="Natvig D."/>
            <person name="Lalanne C."/>
            <person name="Gautier V."/>
            <person name="Ament-Velasquez S.L."/>
            <person name="Kruys A."/>
            <person name="Hutchinson M.I."/>
            <person name="Powell A.J."/>
            <person name="Barry K."/>
            <person name="Miller A.N."/>
            <person name="Grigoriev I.V."/>
            <person name="Debuchy R."/>
            <person name="Gladieux P."/>
            <person name="Thoren M.H."/>
            <person name="Johannesson H."/>
        </authorList>
    </citation>
    <scope>NUCLEOTIDE SEQUENCE</scope>
    <source>
        <strain evidence="2">CBS 315.58</strain>
    </source>
</reference>
<dbReference type="Proteomes" id="UP001303160">
    <property type="component" value="Unassembled WGS sequence"/>
</dbReference>
<feature type="region of interest" description="Disordered" evidence="1">
    <location>
        <begin position="110"/>
        <end position="141"/>
    </location>
</feature>
<comment type="caution">
    <text evidence="2">The sequence shown here is derived from an EMBL/GenBank/DDBJ whole genome shotgun (WGS) entry which is preliminary data.</text>
</comment>
<accession>A0AAN7AQ57</accession>
<evidence type="ECO:0000313" key="3">
    <source>
        <dbReference type="Proteomes" id="UP001303160"/>
    </source>
</evidence>
<feature type="region of interest" description="Disordered" evidence="1">
    <location>
        <begin position="273"/>
        <end position="299"/>
    </location>
</feature>
<keyword evidence="3" id="KW-1185">Reference proteome</keyword>